<evidence type="ECO:0000313" key="16">
    <source>
        <dbReference type="EMBL" id="EEV20549.1"/>
    </source>
</evidence>
<evidence type="ECO:0000256" key="7">
    <source>
        <dbReference type="ARBA" id="ARBA00022840"/>
    </source>
</evidence>
<dbReference type="InterPro" id="IPR036554">
    <property type="entry name" value="GHMP_kinase_C_sf"/>
</dbReference>
<comment type="catalytic activity">
    <reaction evidence="11">
        <text>alpha-D-galactose + ATP = alpha-D-galactose 1-phosphate + ADP + H(+)</text>
        <dbReference type="Rhea" id="RHEA:13553"/>
        <dbReference type="ChEBI" id="CHEBI:15378"/>
        <dbReference type="ChEBI" id="CHEBI:28061"/>
        <dbReference type="ChEBI" id="CHEBI:30616"/>
        <dbReference type="ChEBI" id="CHEBI:58336"/>
        <dbReference type="ChEBI" id="CHEBI:456216"/>
        <dbReference type="EC" id="2.7.1.6"/>
    </reaction>
</comment>
<evidence type="ECO:0000256" key="12">
    <source>
        <dbReference type="NCBIfam" id="TIGR00131"/>
    </source>
</evidence>
<evidence type="ECO:0000256" key="3">
    <source>
        <dbReference type="ARBA" id="ARBA00022679"/>
    </source>
</evidence>
<dbReference type="Gene3D" id="3.30.230.10">
    <property type="match status" value="1"/>
</dbReference>
<feature type="domain" description="Galactokinase N-terminal" evidence="15">
    <location>
        <begin position="24"/>
        <end position="75"/>
    </location>
</feature>
<dbReference type="EC" id="2.7.1.6" evidence="11 12"/>
<keyword evidence="9 11" id="KW-0299">Galactose metabolism</keyword>
<evidence type="ECO:0000256" key="1">
    <source>
        <dbReference type="ARBA" id="ARBA00006566"/>
    </source>
</evidence>
<dbReference type="InterPro" id="IPR020568">
    <property type="entry name" value="Ribosomal_Su5_D2-typ_SF"/>
</dbReference>
<feature type="active site" description="Proton acceptor" evidence="11">
    <location>
        <position position="191"/>
    </location>
</feature>
<dbReference type="Pfam" id="PF08544">
    <property type="entry name" value="GHMP_kinases_C"/>
    <property type="match status" value="1"/>
</dbReference>
<sequence>MTQHEFIQFLTDLPEEKMKVELIKAFTERYGASEEEIMVIASPARINIIGEHIDYNGGKVFPAAIDRYLYVLLRKRSDTAIIYDDIRFPGALEFSSTETFHYRKENQYANYLNGMLAMMQKDGYTLTSGFDVLFFSKLPAGGGISSSAALEIGFGRAVNELFGFQIDAVTLAKMGQESEHSFMNVQCGIMDQFSIAMGKKECAMLLDTATLDYEYVPLVLGDYRIVVMNTNKQRLLADSKYNERRAECMEGLEILKKIKPIHNLCELRSSNLSTAEAALSDERIFKRVRHCITENERVLAAVAALKAGNLAQLGELLKASHTSLQCDYEVTGLELDTLAGAANAEPSCLGARMTGAGFGGCAIALVQKDAVPEFTARVGKAYTEKTGLGASFFACKAGDGAHRV</sequence>
<evidence type="ECO:0000256" key="4">
    <source>
        <dbReference type="ARBA" id="ARBA00022723"/>
    </source>
</evidence>
<evidence type="ECO:0000259" key="13">
    <source>
        <dbReference type="Pfam" id="PF00288"/>
    </source>
</evidence>
<evidence type="ECO:0000259" key="14">
    <source>
        <dbReference type="Pfam" id="PF08544"/>
    </source>
</evidence>
<dbReference type="InterPro" id="IPR006204">
    <property type="entry name" value="GHMP_kinase_N_dom"/>
</dbReference>
<dbReference type="SUPFAM" id="SSF55060">
    <property type="entry name" value="GHMP Kinase, C-terminal domain"/>
    <property type="match status" value="1"/>
</dbReference>
<dbReference type="PRINTS" id="PR00959">
    <property type="entry name" value="MEVGALKINASE"/>
</dbReference>
<dbReference type="GO" id="GO:0005524">
    <property type="term" value="F:ATP binding"/>
    <property type="evidence" value="ECO:0007669"/>
    <property type="project" value="UniProtKB-UniRule"/>
</dbReference>
<protein>
    <recommendedName>
        <fullName evidence="11 12">Galactokinase</fullName>
        <ecNumber evidence="11 12">2.7.1.6</ecNumber>
    </recommendedName>
    <alternativeName>
        <fullName evidence="11">Galactose kinase</fullName>
    </alternativeName>
</protein>
<dbReference type="InterPro" id="IPR000705">
    <property type="entry name" value="Galactokinase"/>
</dbReference>
<evidence type="ECO:0000313" key="17">
    <source>
        <dbReference type="Proteomes" id="UP000004509"/>
    </source>
</evidence>
<dbReference type="Proteomes" id="UP000004509">
    <property type="component" value="Unassembled WGS sequence"/>
</dbReference>
<evidence type="ECO:0000256" key="8">
    <source>
        <dbReference type="ARBA" id="ARBA00022842"/>
    </source>
</evidence>
<evidence type="ECO:0000259" key="15">
    <source>
        <dbReference type="Pfam" id="PF10509"/>
    </source>
</evidence>
<dbReference type="UniPathway" id="UPA00214"/>
<dbReference type="STRING" id="596324.TREVI0001_1410"/>
<dbReference type="GO" id="GO:0005829">
    <property type="term" value="C:cytosol"/>
    <property type="evidence" value="ECO:0007669"/>
    <property type="project" value="TreeGrafter"/>
</dbReference>
<keyword evidence="6 11" id="KW-0418">Kinase</keyword>
<feature type="domain" description="GHMP kinase N-terminal" evidence="13">
    <location>
        <begin position="110"/>
        <end position="199"/>
    </location>
</feature>
<comment type="pathway">
    <text evidence="11">Carbohydrate metabolism; galactose metabolism.</text>
</comment>
<evidence type="ECO:0000256" key="11">
    <source>
        <dbReference type="HAMAP-Rule" id="MF_00246"/>
    </source>
</evidence>
<comment type="subcellular location">
    <subcellularLocation>
        <location evidence="11">Cytoplasm</location>
    </subcellularLocation>
</comment>
<gene>
    <name evidence="11 16" type="primary">galK</name>
    <name evidence="16" type="ORF">TREVI0001_1410</name>
</gene>
<evidence type="ECO:0000256" key="9">
    <source>
        <dbReference type="ARBA" id="ARBA00023144"/>
    </source>
</evidence>
<dbReference type="RefSeq" id="WP_006188601.1">
    <property type="nucleotide sequence ID" value="NZ_ACYH01000031.1"/>
</dbReference>
<keyword evidence="5 11" id="KW-0547">Nucleotide-binding</keyword>
<dbReference type="InterPro" id="IPR013750">
    <property type="entry name" value="GHMP_kinase_C_dom"/>
</dbReference>
<evidence type="ECO:0000256" key="5">
    <source>
        <dbReference type="ARBA" id="ARBA00022741"/>
    </source>
</evidence>
<evidence type="ECO:0000256" key="2">
    <source>
        <dbReference type="ARBA" id="ARBA00022490"/>
    </source>
</evidence>
<dbReference type="OrthoDB" id="250531at2"/>
<dbReference type="SUPFAM" id="SSF54211">
    <property type="entry name" value="Ribosomal protein S5 domain 2-like"/>
    <property type="match status" value="1"/>
</dbReference>
<dbReference type="InterPro" id="IPR006206">
    <property type="entry name" value="Mevalonate/galactokinase"/>
</dbReference>
<dbReference type="PANTHER" id="PTHR10457">
    <property type="entry name" value="MEVALONATE KINASE/GALACTOKINASE"/>
    <property type="match status" value="1"/>
</dbReference>
<dbReference type="HAMAP" id="MF_00246">
    <property type="entry name" value="Galactokinase"/>
    <property type="match status" value="1"/>
</dbReference>
<dbReference type="eggNOG" id="COG0153">
    <property type="taxonomic scope" value="Bacteria"/>
</dbReference>
<dbReference type="FunFam" id="3.30.70.890:FF:000001">
    <property type="entry name" value="Galactokinase"/>
    <property type="match status" value="1"/>
</dbReference>
<keyword evidence="3 11" id="KW-0808">Transferase</keyword>
<evidence type="ECO:0000256" key="6">
    <source>
        <dbReference type="ARBA" id="ARBA00022777"/>
    </source>
</evidence>
<feature type="binding site" evidence="11">
    <location>
        <position position="179"/>
    </location>
    <ligand>
        <name>Mg(2+)</name>
        <dbReference type="ChEBI" id="CHEBI:18420"/>
    </ligand>
</feature>
<dbReference type="GO" id="GO:0000287">
    <property type="term" value="F:magnesium ion binding"/>
    <property type="evidence" value="ECO:0007669"/>
    <property type="project" value="UniProtKB-UniRule"/>
</dbReference>
<keyword evidence="10 11" id="KW-0119">Carbohydrate metabolism</keyword>
<proteinExistence type="inferred from homology"/>
<dbReference type="InterPro" id="IPR014721">
    <property type="entry name" value="Ribsml_uS5_D2-typ_fold_subgr"/>
</dbReference>
<organism evidence="16 17">
    <name type="scientific">Treponema vincentii ATCC 35580</name>
    <dbReference type="NCBI Taxonomy" id="596324"/>
    <lineage>
        <taxon>Bacteria</taxon>
        <taxon>Pseudomonadati</taxon>
        <taxon>Spirochaetota</taxon>
        <taxon>Spirochaetia</taxon>
        <taxon>Spirochaetales</taxon>
        <taxon>Treponemataceae</taxon>
        <taxon>Treponema</taxon>
    </lineage>
</organism>
<dbReference type="PRINTS" id="PR00473">
    <property type="entry name" value="GALCTOKINASE"/>
</dbReference>
<dbReference type="EMBL" id="ACYH01000031">
    <property type="protein sequence ID" value="EEV20549.1"/>
    <property type="molecule type" value="Genomic_DNA"/>
</dbReference>
<dbReference type="PIRSF" id="PIRSF000530">
    <property type="entry name" value="Galactokinase"/>
    <property type="match status" value="1"/>
</dbReference>
<accession>C8PPU9</accession>
<dbReference type="InterPro" id="IPR019539">
    <property type="entry name" value="GalKase_N"/>
</dbReference>
<comment type="caution">
    <text evidence="11">Lacks conserved residue(s) required for the propagation of feature annotation.</text>
</comment>
<keyword evidence="4 11" id="KW-0479">Metal-binding</keyword>
<dbReference type="NCBIfam" id="TIGR00131">
    <property type="entry name" value="gal_kin"/>
    <property type="match status" value="1"/>
</dbReference>
<name>C8PPU9_9SPIR</name>
<comment type="function">
    <text evidence="11">Catalyzes the transfer of the gamma-phosphate of ATP to D-galactose to form alpha-D-galactose-1-phosphate (Gal-1-P).</text>
</comment>
<keyword evidence="2 11" id="KW-0963">Cytoplasm</keyword>
<dbReference type="InterPro" id="IPR022963">
    <property type="entry name" value="Galactokinase_bac"/>
</dbReference>
<dbReference type="FunFam" id="3.30.230.10:FF:000017">
    <property type="entry name" value="Galactokinase"/>
    <property type="match status" value="1"/>
</dbReference>
<dbReference type="NCBIfam" id="NF003705">
    <property type="entry name" value="PRK05322.1"/>
    <property type="match status" value="1"/>
</dbReference>
<feature type="binding site" evidence="11">
    <location>
        <begin position="51"/>
        <end position="54"/>
    </location>
    <ligand>
        <name>substrate</name>
    </ligand>
</feature>
<keyword evidence="8 11" id="KW-0460">Magnesium</keyword>
<reference evidence="16 17" key="1">
    <citation type="submission" date="2009-07" db="EMBL/GenBank/DDBJ databases">
        <authorList>
            <person name="Madupu R."/>
            <person name="Sebastian Y."/>
            <person name="Durkin A.S."/>
            <person name="Torralba M."/>
            <person name="Methe B."/>
            <person name="Sutton G.G."/>
            <person name="Strausberg R.L."/>
            <person name="Nelson K.E."/>
        </authorList>
    </citation>
    <scope>NUCLEOTIDE SEQUENCE [LARGE SCALE GENOMIC DNA]</scope>
    <source>
        <strain evidence="16 17">ATCC 35580</strain>
    </source>
</reference>
<dbReference type="Pfam" id="PF10509">
    <property type="entry name" value="GalKase_gal_bdg"/>
    <property type="match status" value="1"/>
</dbReference>
<comment type="similarity">
    <text evidence="1 11">Belongs to the GHMP kinase family. GalK subfamily.</text>
</comment>
<dbReference type="PANTHER" id="PTHR10457:SF7">
    <property type="entry name" value="GALACTOKINASE-RELATED"/>
    <property type="match status" value="1"/>
</dbReference>
<dbReference type="Pfam" id="PF00288">
    <property type="entry name" value="GHMP_kinases_N"/>
    <property type="match status" value="1"/>
</dbReference>
<feature type="site" description="Transition state stabilizer" evidence="11">
    <location>
        <position position="45"/>
    </location>
</feature>
<dbReference type="GO" id="GO:0004335">
    <property type="term" value="F:galactokinase activity"/>
    <property type="evidence" value="ECO:0007669"/>
    <property type="project" value="UniProtKB-UniRule"/>
</dbReference>
<dbReference type="AlphaFoldDB" id="C8PPU9"/>
<dbReference type="GO" id="GO:0006012">
    <property type="term" value="P:galactose metabolic process"/>
    <property type="evidence" value="ECO:0007669"/>
    <property type="project" value="UniProtKB-UniRule"/>
</dbReference>
<evidence type="ECO:0000256" key="10">
    <source>
        <dbReference type="ARBA" id="ARBA00023277"/>
    </source>
</evidence>
<feature type="domain" description="GHMP kinase C-terminal" evidence="14">
    <location>
        <begin position="302"/>
        <end position="382"/>
    </location>
</feature>
<comment type="caution">
    <text evidence="16">The sequence shown here is derived from an EMBL/GenBank/DDBJ whole genome shotgun (WGS) entry which is preliminary data.</text>
</comment>
<feature type="binding site" evidence="11">
    <location>
        <position position="147"/>
    </location>
    <ligand>
        <name>Mg(2+)</name>
        <dbReference type="ChEBI" id="CHEBI:18420"/>
    </ligand>
</feature>
<dbReference type="Gene3D" id="3.30.70.890">
    <property type="entry name" value="GHMP kinase, C-terminal domain"/>
    <property type="match status" value="1"/>
</dbReference>
<feature type="binding site" evidence="11">
    <location>
        <position position="241"/>
    </location>
    <ligand>
        <name>substrate</name>
    </ligand>
</feature>
<keyword evidence="7 11" id="KW-0067">ATP-binding</keyword>